<dbReference type="Pfam" id="PF01553">
    <property type="entry name" value="Acyltransferase"/>
    <property type="match status" value="1"/>
</dbReference>
<feature type="transmembrane region" description="Helical" evidence="6">
    <location>
        <begin position="12"/>
        <end position="36"/>
    </location>
</feature>
<dbReference type="InterPro" id="IPR045520">
    <property type="entry name" value="GPAT/DHAPAT_C"/>
</dbReference>
<evidence type="ECO:0000256" key="2">
    <source>
        <dbReference type="ARBA" id="ARBA00004765"/>
    </source>
</evidence>
<dbReference type="SUPFAM" id="SSF69593">
    <property type="entry name" value="Glycerol-3-phosphate (1)-acyltransferase"/>
    <property type="match status" value="1"/>
</dbReference>
<accession>A0A8J3H172</accession>
<evidence type="ECO:0000256" key="6">
    <source>
        <dbReference type="SAM" id="Phobius"/>
    </source>
</evidence>
<sequence length="462" mass="51694">MATTVEVPLWLFILILLFAAVTFASHFLFPSVRWFFRRRLERVVARLNQRLERPIQPFKLARRYDMIQRLIYDPQVMQAVADHAHAEAIPENVAAEQARAYAREIVPSFSASAYFGVAIRLARFLSNALYRVRLGHYAGDRLKDIDPKATVIFVMNHRSNMDYVLVTYLAAERSALSYAVGEWAQVWPLSRLISAMGAYFIRRKSRNELYRRVLARYVQLATEAGVTQAMFPEGGLSRTGALLEPKLGLLKYILDGFDPAKRDVVFVPVGLNYDRVLEDRNLIAAANIPGHRFNTGLGVVTRNALRQLWLRVTGRYRRFGYAAVSFGAPLSLAGYEGLAAADAPEVLAAELMQRIGAIVPVLPVPAVCTLLLRHGPMSRGELETLFAALVDTLPGAHVHIPRDSEAYAAEYGLRLLLERRLVTEESGLVAPVEAEREVLVFYANSIRHLLPSGQAHFSAPAK</sequence>
<dbReference type="GO" id="GO:0004366">
    <property type="term" value="F:glycerol-3-phosphate O-acyltransferase activity"/>
    <property type="evidence" value="ECO:0007669"/>
    <property type="project" value="UniProtKB-EC"/>
</dbReference>
<proteinExistence type="predicted"/>
<dbReference type="SMART" id="SM00563">
    <property type="entry name" value="PlsC"/>
    <property type="match status" value="1"/>
</dbReference>
<dbReference type="UniPathway" id="UPA00557">
    <property type="reaction ID" value="UER00612"/>
</dbReference>
<reference evidence="8" key="1">
    <citation type="journal article" date="2014" name="Int. J. Syst. Evol. Microbiol.">
        <title>Complete genome sequence of Corynebacterium casei LMG S-19264T (=DSM 44701T), isolated from a smear-ripened cheese.</title>
        <authorList>
            <consortium name="US DOE Joint Genome Institute (JGI-PGF)"/>
            <person name="Walter F."/>
            <person name="Albersmeier A."/>
            <person name="Kalinowski J."/>
            <person name="Ruckert C."/>
        </authorList>
    </citation>
    <scope>NUCLEOTIDE SEQUENCE</scope>
    <source>
        <strain evidence="8">KCTC 42650</strain>
    </source>
</reference>
<gene>
    <name evidence="8" type="ORF">GCM10017056_39170</name>
</gene>
<keyword evidence="6" id="KW-0812">Transmembrane</keyword>
<dbReference type="Pfam" id="PF19277">
    <property type="entry name" value="GPAT_C"/>
    <property type="match status" value="1"/>
</dbReference>
<dbReference type="InterPro" id="IPR002123">
    <property type="entry name" value="Plipid/glycerol_acylTrfase"/>
</dbReference>
<keyword evidence="9" id="KW-1185">Reference proteome</keyword>
<reference evidence="8" key="2">
    <citation type="submission" date="2020-09" db="EMBL/GenBank/DDBJ databases">
        <authorList>
            <person name="Sun Q."/>
            <person name="Kim S."/>
        </authorList>
    </citation>
    <scope>NUCLEOTIDE SEQUENCE</scope>
    <source>
        <strain evidence="8">KCTC 42650</strain>
    </source>
</reference>
<comment type="pathway">
    <text evidence="2">Phospholipid metabolism; CDP-diacylglycerol biosynthesis; CDP-diacylglycerol from sn-glycerol 3-phosphate: step 1/3.</text>
</comment>
<dbReference type="EMBL" id="BNCJ01000015">
    <property type="protein sequence ID" value="GHF64136.1"/>
    <property type="molecule type" value="Genomic_DNA"/>
</dbReference>
<dbReference type="RefSeq" id="WP_189681811.1">
    <property type="nucleotide sequence ID" value="NZ_BNCJ01000015.1"/>
</dbReference>
<dbReference type="Proteomes" id="UP000626220">
    <property type="component" value="Unassembled WGS sequence"/>
</dbReference>
<dbReference type="AlphaFoldDB" id="A0A8J3H172"/>
<evidence type="ECO:0000313" key="8">
    <source>
        <dbReference type="EMBL" id="GHF64136.1"/>
    </source>
</evidence>
<comment type="caution">
    <text evidence="8">The sequence shown here is derived from an EMBL/GenBank/DDBJ whole genome shotgun (WGS) entry which is preliminary data.</text>
</comment>
<keyword evidence="6" id="KW-0472">Membrane</keyword>
<comment type="catalytic activity">
    <reaction evidence="5">
        <text>sn-glycerol 3-phosphate + an acyl-CoA = a 1-acyl-sn-glycero-3-phosphate + CoA</text>
        <dbReference type="Rhea" id="RHEA:15325"/>
        <dbReference type="ChEBI" id="CHEBI:57287"/>
        <dbReference type="ChEBI" id="CHEBI:57597"/>
        <dbReference type="ChEBI" id="CHEBI:57970"/>
        <dbReference type="ChEBI" id="CHEBI:58342"/>
        <dbReference type="EC" id="2.3.1.15"/>
    </reaction>
</comment>
<evidence type="ECO:0000256" key="5">
    <source>
        <dbReference type="ARBA" id="ARBA00048427"/>
    </source>
</evidence>
<protein>
    <recommendedName>
        <fullName evidence="4">Glycerol-3-phosphate acyltransferase</fullName>
        <ecNumber evidence="3">2.3.1.15</ecNumber>
    </recommendedName>
</protein>
<evidence type="ECO:0000259" key="7">
    <source>
        <dbReference type="SMART" id="SM00563"/>
    </source>
</evidence>
<dbReference type="GO" id="GO:0012505">
    <property type="term" value="C:endomembrane system"/>
    <property type="evidence" value="ECO:0007669"/>
    <property type="project" value="UniProtKB-SubCell"/>
</dbReference>
<name>A0A8J3H172_9RHOB</name>
<dbReference type="PANTHER" id="PTHR12563">
    <property type="entry name" value="GLYCEROL-3-PHOSPHATE ACYLTRANSFERASE"/>
    <property type="match status" value="1"/>
</dbReference>
<evidence type="ECO:0000256" key="4">
    <source>
        <dbReference type="ARBA" id="ARBA00013432"/>
    </source>
</evidence>
<evidence type="ECO:0000256" key="1">
    <source>
        <dbReference type="ARBA" id="ARBA00004184"/>
    </source>
</evidence>
<evidence type="ECO:0000313" key="9">
    <source>
        <dbReference type="Proteomes" id="UP000626220"/>
    </source>
</evidence>
<dbReference type="InterPro" id="IPR022284">
    <property type="entry name" value="GPAT/DHAPAT"/>
</dbReference>
<feature type="domain" description="Phospholipid/glycerol acyltransferase" evidence="7">
    <location>
        <begin position="151"/>
        <end position="274"/>
    </location>
</feature>
<dbReference type="PANTHER" id="PTHR12563:SF17">
    <property type="entry name" value="DIHYDROXYACETONE PHOSPHATE ACYLTRANSFERASE"/>
    <property type="match status" value="1"/>
</dbReference>
<evidence type="ECO:0000256" key="3">
    <source>
        <dbReference type="ARBA" id="ARBA00013113"/>
    </source>
</evidence>
<dbReference type="GO" id="GO:0016024">
    <property type="term" value="P:CDP-diacylglycerol biosynthetic process"/>
    <property type="evidence" value="ECO:0007669"/>
    <property type="project" value="UniProtKB-UniPathway"/>
</dbReference>
<comment type="subcellular location">
    <subcellularLocation>
        <location evidence="1">Endomembrane system</location>
        <topology evidence="1">Peripheral membrane protein</topology>
    </subcellularLocation>
</comment>
<keyword evidence="6" id="KW-1133">Transmembrane helix</keyword>
<organism evidence="8 9">
    <name type="scientific">Seohaeicola zhoushanensis</name>
    <dbReference type="NCBI Taxonomy" id="1569283"/>
    <lineage>
        <taxon>Bacteria</taxon>
        <taxon>Pseudomonadati</taxon>
        <taxon>Pseudomonadota</taxon>
        <taxon>Alphaproteobacteria</taxon>
        <taxon>Rhodobacterales</taxon>
        <taxon>Roseobacteraceae</taxon>
        <taxon>Seohaeicola</taxon>
    </lineage>
</organism>
<dbReference type="EC" id="2.3.1.15" evidence="3"/>